<accession>A0A087HFH1</accession>
<proteinExistence type="predicted"/>
<keyword evidence="2" id="KW-1185">Reference proteome</keyword>
<evidence type="ECO:0000313" key="2">
    <source>
        <dbReference type="Proteomes" id="UP000029120"/>
    </source>
</evidence>
<organism evidence="1 2">
    <name type="scientific">Arabis alpina</name>
    <name type="common">Alpine rock-cress</name>
    <dbReference type="NCBI Taxonomy" id="50452"/>
    <lineage>
        <taxon>Eukaryota</taxon>
        <taxon>Viridiplantae</taxon>
        <taxon>Streptophyta</taxon>
        <taxon>Embryophyta</taxon>
        <taxon>Tracheophyta</taxon>
        <taxon>Spermatophyta</taxon>
        <taxon>Magnoliopsida</taxon>
        <taxon>eudicotyledons</taxon>
        <taxon>Gunneridae</taxon>
        <taxon>Pentapetalae</taxon>
        <taxon>rosids</taxon>
        <taxon>malvids</taxon>
        <taxon>Brassicales</taxon>
        <taxon>Brassicaceae</taxon>
        <taxon>Arabideae</taxon>
        <taxon>Arabis</taxon>
    </lineage>
</organism>
<dbReference type="AlphaFoldDB" id="A0A087HFH1"/>
<dbReference type="Proteomes" id="UP000029120">
    <property type="component" value="Chromosome 2"/>
</dbReference>
<reference evidence="2" key="1">
    <citation type="journal article" date="2015" name="Nat. Plants">
        <title>Genome expansion of Arabis alpina linked with retrotransposition and reduced symmetric DNA methylation.</title>
        <authorList>
            <person name="Willing E.M."/>
            <person name="Rawat V."/>
            <person name="Mandakova T."/>
            <person name="Maumus F."/>
            <person name="James G.V."/>
            <person name="Nordstroem K.J."/>
            <person name="Becker C."/>
            <person name="Warthmann N."/>
            <person name="Chica C."/>
            <person name="Szarzynska B."/>
            <person name="Zytnicki M."/>
            <person name="Albani M.C."/>
            <person name="Kiefer C."/>
            <person name="Bergonzi S."/>
            <person name="Castaings L."/>
            <person name="Mateos J.L."/>
            <person name="Berns M.C."/>
            <person name="Bujdoso N."/>
            <person name="Piofczyk T."/>
            <person name="de Lorenzo L."/>
            <person name="Barrero-Sicilia C."/>
            <person name="Mateos I."/>
            <person name="Piednoel M."/>
            <person name="Hagmann J."/>
            <person name="Chen-Min-Tao R."/>
            <person name="Iglesias-Fernandez R."/>
            <person name="Schuster S.C."/>
            <person name="Alonso-Blanco C."/>
            <person name="Roudier F."/>
            <person name="Carbonero P."/>
            <person name="Paz-Ares J."/>
            <person name="Davis S.J."/>
            <person name="Pecinka A."/>
            <person name="Quesneville H."/>
            <person name="Colot V."/>
            <person name="Lysak M.A."/>
            <person name="Weigel D."/>
            <person name="Coupland G."/>
            <person name="Schneeberger K."/>
        </authorList>
    </citation>
    <scope>NUCLEOTIDE SEQUENCE [LARGE SCALE GENOMIC DNA]</scope>
    <source>
        <strain evidence="2">cv. Pajares</strain>
    </source>
</reference>
<sequence length="47" mass="5374">MFAGFLEGIIGNRKIRWWKLVWSRRRILVAGVSPAVASFSSNLILTR</sequence>
<dbReference type="EMBL" id="CM002870">
    <property type="protein sequence ID" value="KFK40873.1"/>
    <property type="molecule type" value="Genomic_DNA"/>
</dbReference>
<dbReference type="Gramene" id="KFK40873">
    <property type="protein sequence ID" value="KFK40873"/>
    <property type="gene ID" value="AALP_AA2G053000"/>
</dbReference>
<gene>
    <name evidence="1" type="ordered locus">AALP_Aa2g053000</name>
</gene>
<name>A0A087HFH1_ARAAL</name>
<evidence type="ECO:0000313" key="1">
    <source>
        <dbReference type="EMBL" id="KFK40873.1"/>
    </source>
</evidence>
<protein>
    <submittedName>
        <fullName evidence="1">Uncharacterized protein</fullName>
    </submittedName>
</protein>